<sequence length="466" mass="54085">MDNIDNTLYENLGITLDLHKGHNNEDIYKLIGHNVYKNQNLHYMRMCEYARISGNVMTEIHDNKPCVKILHKLLVWLEKKYKNNNGINYCNSYNIVSSSKQSSLDYLDDLSKPLPDILFNDTYAVNFNNKKYIIKQNLILPKSRDESSYYTYVVFGKTLNDIENFLQALLEEYPNKVSCYEYYEETTNYGKSLLSRLVSNKIKPLLLFGSQVKTIMNTINNDIKFYNKNYEKLENLGISTGLSYLIYGPPGNGKTSLSTNVACVNNYNIHITNMSKISNDNLAMTLGGKIDKNSVKSFFQKKNDKNVKNDDKINKIILVEDFDRYLKTNEIGDNNNMSELLNSLDGLLSSDNVIRIFTANIKDRIEDAALISRFKRIFYISNPDVGTIIEIITNIYKLFNIKFNDDEINILANLFKNYDLNIRNINKYITRFIEDPEPVSMAIKNFKEYIKELNLEHEEKSSNIYI</sequence>
<dbReference type="PANTHER" id="PTHR23070">
    <property type="entry name" value="BCS1 AAA-TYPE ATPASE"/>
    <property type="match status" value="1"/>
</dbReference>
<dbReference type="GO" id="GO:0005524">
    <property type="term" value="F:ATP binding"/>
    <property type="evidence" value="ECO:0007669"/>
    <property type="project" value="InterPro"/>
</dbReference>
<evidence type="ECO:0000313" key="3">
    <source>
        <dbReference type="EMBL" id="ARF10192.1"/>
    </source>
</evidence>
<dbReference type="Pfam" id="PF00004">
    <property type="entry name" value="AAA"/>
    <property type="match status" value="1"/>
</dbReference>
<feature type="domain" description="AAA+ ATPase" evidence="2">
    <location>
        <begin position="240"/>
        <end position="384"/>
    </location>
</feature>
<dbReference type="InterPro" id="IPR027417">
    <property type="entry name" value="P-loop_NTPase"/>
</dbReference>
<comment type="similarity">
    <text evidence="1">Belongs to the AAA ATPase family. BCS1 subfamily.</text>
</comment>
<organism evidence="3">
    <name type="scientific">Hokovirus HKV1</name>
    <dbReference type="NCBI Taxonomy" id="1977638"/>
    <lineage>
        <taxon>Viruses</taxon>
        <taxon>Varidnaviria</taxon>
        <taxon>Bamfordvirae</taxon>
        <taxon>Nucleocytoviricota</taxon>
        <taxon>Megaviricetes</taxon>
        <taxon>Imitervirales</taxon>
        <taxon>Mimiviridae</taxon>
        <taxon>Klosneuvirinae</taxon>
        <taxon>Hokovirus</taxon>
    </lineage>
</organism>
<reference evidence="3" key="1">
    <citation type="journal article" date="2017" name="Science">
        <title>Giant viruses with an expanded complement of translation system components.</title>
        <authorList>
            <person name="Schulz F."/>
            <person name="Yutin N."/>
            <person name="Ivanova N.N."/>
            <person name="Ortega D.R."/>
            <person name="Lee T.K."/>
            <person name="Vierheilig J."/>
            <person name="Daims H."/>
            <person name="Horn M."/>
            <person name="Wagner M."/>
            <person name="Jensen G.J."/>
            <person name="Kyrpides N.C."/>
            <person name="Koonin E.V."/>
            <person name="Woyke T."/>
        </authorList>
    </citation>
    <scope>NUCLEOTIDE SEQUENCE</scope>
    <source>
        <strain evidence="3">HKV1</strain>
    </source>
</reference>
<dbReference type="SUPFAM" id="SSF52540">
    <property type="entry name" value="P-loop containing nucleoside triphosphate hydrolases"/>
    <property type="match status" value="1"/>
</dbReference>
<evidence type="ECO:0000259" key="2">
    <source>
        <dbReference type="SMART" id="SM00382"/>
    </source>
</evidence>
<proteinExistence type="inferred from homology"/>
<dbReference type="SMART" id="SM00382">
    <property type="entry name" value="AAA"/>
    <property type="match status" value="1"/>
</dbReference>
<dbReference type="EMBL" id="KY684103">
    <property type="protein sequence ID" value="ARF10192.1"/>
    <property type="molecule type" value="Genomic_DNA"/>
</dbReference>
<dbReference type="Gene3D" id="3.40.50.300">
    <property type="entry name" value="P-loop containing nucleotide triphosphate hydrolases"/>
    <property type="match status" value="1"/>
</dbReference>
<name>A0A1V0SEP6_9VIRU</name>
<dbReference type="InterPro" id="IPR050747">
    <property type="entry name" value="Mitochondrial_chaperone_BCS1"/>
</dbReference>
<gene>
    <name evidence="3" type="ORF">Hokovirus_1_71</name>
</gene>
<accession>A0A1V0SEP6</accession>
<dbReference type="InterPro" id="IPR003959">
    <property type="entry name" value="ATPase_AAA_core"/>
</dbReference>
<protein>
    <submittedName>
        <fullName evidence="3">AAA family ATPase</fullName>
    </submittedName>
</protein>
<dbReference type="GO" id="GO:0016887">
    <property type="term" value="F:ATP hydrolysis activity"/>
    <property type="evidence" value="ECO:0007669"/>
    <property type="project" value="InterPro"/>
</dbReference>
<evidence type="ECO:0000256" key="1">
    <source>
        <dbReference type="ARBA" id="ARBA00007448"/>
    </source>
</evidence>
<dbReference type="InterPro" id="IPR003593">
    <property type="entry name" value="AAA+_ATPase"/>
</dbReference>